<evidence type="ECO:0000256" key="1">
    <source>
        <dbReference type="ARBA" id="ARBA00001917"/>
    </source>
</evidence>
<dbReference type="InterPro" id="IPR029479">
    <property type="entry name" value="Nitroreductase"/>
</dbReference>
<evidence type="ECO:0000256" key="6">
    <source>
        <dbReference type="ARBA" id="ARBA00023002"/>
    </source>
</evidence>
<dbReference type="InterPro" id="IPR000415">
    <property type="entry name" value="Nitroreductase-like"/>
</dbReference>
<dbReference type="CDD" id="cd02149">
    <property type="entry name" value="NfsB-like"/>
    <property type="match status" value="1"/>
</dbReference>
<dbReference type="SUPFAM" id="SSF55469">
    <property type="entry name" value="FMN-dependent nitroreductase-like"/>
    <property type="match status" value="1"/>
</dbReference>
<evidence type="ECO:0000259" key="7">
    <source>
        <dbReference type="Pfam" id="PF00881"/>
    </source>
</evidence>
<evidence type="ECO:0000256" key="2">
    <source>
        <dbReference type="ARBA" id="ARBA00007118"/>
    </source>
</evidence>
<dbReference type="EMBL" id="FLUL01000002">
    <property type="protein sequence ID" value="SBW10620.1"/>
    <property type="molecule type" value="Genomic_DNA"/>
</dbReference>
<sequence>MNLAESLKWRYAVKKYADKKVSQTDLTIILEATNLSASSAGLQPYRVIVVENPEIRRKLGEGTFNPQITEASHLLVFAAIENLSVSHIDEYMQRMAYTRGLPVEALEQFRNMLVSTVTGRKQEENVIWATKQAYIGLGTALVAAAELNVDSTPMEGFDQVRFDEVLGLREKGLRSVVLLALGYRDAQKDPYVNAAKVRLPLNVFAEYVK</sequence>
<accession>A0A212KFX1</accession>
<comment type="similarity">
    <text evidence="2">Belongs to the nitroreductase family.</text>
</comment>
<proteinExistence type="inferred from homology"/>
<evidence type="ECO:0000256" key="5">
    <source>
        <dbReference type="ARBA" id="ARBA00022857"/>
    </source>
</evidence>
<name>A0A212KFX1_9BACT</name>
<keyword evidence="3" id="KW-0285">Flavoprotein</keyword>
<keyword evidence="4" id="KW-0288">FMN</keyword>
<dbReference type="InterPro" id="IPR033878">
    <property type="entry name" value="NfsB-like"/>
</dbReference>
<keyword evidence="6" id="KW-0560">Oxidoreductase</keyword>
<dbReference type="RefSeq" id="WP_296952784.1">
    <property type="nucleotide sequence ID" value="NZ_LT599021.1"/>
</dbReference>
<reference evidence="8" key="1">
    <citation type="submission" date="2016-04" db="EMBL/GenBank/DDBJ databases">
        <authorList>
            <person name="Evans L.H."/>
            <person name="Alamgir A."/>
            <person name="Owens N."/>
            <person name="Weber N.D."/>
            <person name="Virtaneva K."/>
            <person name="Barbian K."/>
            <person name="Babar A."/>
            <person name="Rosenke K."/>
        </authorList>
    </citation>
    <scope>NUCLEOTIDE SEQUENCE</scope>
    <source>
        <strain evidence="8">86-2</strain>
    </source>
</reference>
<evidence type="ECO:0000256" key="3">
    <source>
        <dbReference type="ARBA" id="ARBA00022630"/>
    </source>
</evidence>
<feature type="domain" description="Nitroreductase" evidence="7">
    <location>
        <begin position="7"/>
        <end position="183"/>
    </location>
</feature>
<evidence type="ECO:0000313" key="8">
    <source>
        <dbReference type="EMBL" id="SBW10620.1"/>
    </source>
</evidence>
<dbReference type="PANTHER" id="PTHR43673">
    <property type="entry name" value="NAD(P)H NITROREDUCTASE YDGI-RELATED"/>
    <property type="match status" value="1"/>
</dbReference>
<protein>
    <submittedName>
        <fullName evidence="8">Nitroreductase</fullName>
    </submittedName>
</protein>
<dbReference type="Pfam" id="PF00881">
    <property type="entry name" value="Nitroreductase"/>
    <property type="match status" value="1"/>
</dbReference>
<keyword evidence="5" id="KW-0521">NADP</keyword>
<dbReference type="Gene3D" id="3.40.109.10">
    <property type="entry name" value="NADH Oxidase"/>
    <property type="match status" value="1"/>
</dbReference>
<evidence type="ECO:0000256" key="4">
    <source>
        <dbReference type="ARBA" id="ARBA00022643"/>
    </source>
</evidence>
<dbReference type="AlphaFoldDB" id="A0A212KFX1"/>
<comment type="cofactor">
    <cofactor evidence="1">
        <name>FMN</name>
        <dbReference type="ChEBI" id="CHEBI:58210"/>
    </cofactor>
</comment>
<dbReference type="GO" id="GO:0016491">
    <property type="term" value="F:oxidoreductase activity"/>
    <property type="evidence" value="ECO:0007669"/>
    <property type="project" value="UniProtKB-KW"/>
</dbReference>
<dbReference type="PANTHER" id="PTHR43673:SF2">
    <property type="entry name" value="NITROREDUCTASE"/>
    <property type="match status" value="1"/>
</dbReference>
<gene>
    <name evidence="8" type="ORF">KL86DYS2_20149</name>
</gene>
<organism evidence="8">
    <name type="scientific">uncultured Dysgonomonas sp</name>
    <dbReference type="NCBI Taxonomy" id="206096"/>
    <lineage>
        <taxon>Bacteria</taxon>
        <taxon>Pseudomonadati</taxon>
        <taxon>Bacteroidota</taxon>
        <taxon>Bacteroidia</taxon>
        <taxon>Bacteroidales</taxon>
        <taxon>Dysgonomonadaceae</taxon>
        <taxon>Dysgonomonas</taxon>
        <taxon>environmental samples</taxon>
    </lineage>
</organism>